<dbReference type="EMBL" id="DPIY01000010">
    <property type="protein sequence ID" value="HCT57979.1"/>
    <property type="molecule type" value="Genomic_DNA"/>
</dbReference>
<dbReference type="PANTHER" id="PTHR33169:SF14">
    <property type="entry name" value="TRANSCRIPTIONAL REGULATOR RV3488"/>
    <property type="match status" value="1"/>
</dbReference>
<dbReference type="Proteomes" id="UP000264071">
    <property type="component" value="Unassembled WGS sequence"/>
</dbReference>
<protein>
    <submittedName>
        <fullName evidence="2">PadR family transcriptional regulator</fullName>
    </submittedName>
</protein>
<dbReference type="NCBIfam" id="TIGR03433">
    <property type="entry name" value="padR_acidobact"/>
    <property type="match status" value="1"/>
</dbReference>
<dbReference type="SUPFAM" id="SSF46785">
    <property type="entry name" value="Winged helix' DNA-binding domain"/>
    <property type="match status" value="1"/>
</dbReference>
<evidence type="ECO:0000259" key="1">
    <source>
        <dbReference type="Pfam" id="PF03551"/>
    </source>
</evidence>
<feature type="domain" description="Transcription regulator PadR N-terminal" evidence="1">
    <location>
        <begin position="17"/>
        <end position="90"/>
    </location>
</feature>
<accession>A0A3D4VA39</accession>
<comment type="caution">
    <text evidence="2">The sequence shown here is derived from an EMBL/GenBank/DDBJ whole genome shotgun (WGS) entry which is preliminary data.</text>
</comment>
<organism evidence="2 3">
    <name type="scientific">Gemmatimonas aurantiaca</name>
    <dbReference type="NCBI Taxonomy" id="173480"/>
    <lineage>
        <taxon>Bacteria</taxon>
        <taxon>Pseudomonadati</taxon>
        <taxon>Gemmatimonadota</taxon>
        <taxon>Gemmatimonadia</taxon>
        <taxon>Gemmatimonadales</taxon>
        <taxon>Gemmatimonadaceae</taxon>
        <taxon>Gemmatimonas</taxon>
    </lineage>
</organism>
<name>A0A3D4VA39_9BACT</name>
<dbReference type="PANTHER" id="PTHR33169">
    <property type="entry name" value="PADR-FAMILY TRANSCRIPTIONAL REGULATOR"/>
    <property type="match status" value="1"/>
</dbReference>
<dbReference type="Gene3D" id="1.10.10.10">
    <property type="entry name" value="Winged helix-like DNA-binding domain superfamily/Winged helix DNA-binding domain"/>
    <property type="match status" value="1"/>
</dbReference>
<dbReference type="InterPro" id="IPR036388">
    <property type="entry name" value="WH-like_DNA-bd_sf"/>
</dbReference>
<dbReference type="Pfam" id="PF03551">
    <property type="entry name" value="PadR"/>
    <property type="match status" value="1"/>
</dbReference>
<dbReference type="InterPro" id="IPR005149">
    <property type="entry name" value="Tscrpt_reg_PadR_N"/>
</dbReference>
<reference evidence="2 3" key="1">
    <citation type="journal article" date="2018" name="Nat. Biotechnol.">
        <title>A standardized bacterial taxonomy based on genome phylogeny substantially revises the tree of life.</title>
        <authorList>
            <person name="Parks D.H."/>
            <person name="Chuvochina M."/>
            <person name="Waite D.W."/>
            <person name="Rinke C."/>
            <person name="Skarshewski A."/>
            <person name="Chaumeil P.A."/>
            <person name="Hugenholtz P."/>
        </authorList>
    </citation>
    <scope>NUCLEOTIDE SEQUENCE [LARGE SCALE GENOMIC DNA]</scope>
    <source>
        <strain evidence="2">UBA8844</strain>
    </source>
</reference>
<dbReference type="InterPro" id="IPR052509">
    <property type="entry name" value="Metal_resp_DNA-bind_regulator"/>
</dbReference>
<evidence type="ECO:0000313" key="2">
    <source>
        <dbReference type="EMBL" id="HCT57979.1"/>
    </source>
</evidence>
<evidence type="ECO:0000313" key="3">
    <source>
        <dbReference type="Proteomes" id="UP000264071"/>
    </source>
</evidence>
<gene>
    <name evidence="2" type="ORF">DGD08_12315</name>
</gene>
<dbReference type="AlphaFoldDB" id="A0A3D4VA39"/>
<sequence>MTPSRRELLPGLLDLLVLKTLRVQSMHGYGIAQHLQRLSQDVIQVEEGSLYPALQRMRQKGWITAEWKRTPNNQRARYYEITARGLEQLGEEEKGFTELMTAVRRILRAV</sequence>
<dbReference type="OMA" id="EWIESSW"/>
<proteinExistence type="predicted"/>
<dbReference type="InterPro" id="IPR036390">
    <property type="entry name" value="WH_DNA-bd_sf"/>
</dbReference>
<dbReference type="InterPro" id="IPR017799">
    <property type="entry name" value="Tscrpt_reg_PadR_acidobac-type"/>
</dbReference>